<evidence type="ECO:0000256" key="7">
    <source>
        <dbReference type="SAM" id="SignalP"/>
    </source>
</evidence>
<comment type="similarity">
    <text evidence="2">Belongs to the BMP lipoprotein family.</text>
</comment>
<dbReference type="InterPro" id="IPR003760">
    <property type="entry name" value="PnrA-like"/>
</dbReference>
<evidence type="ECO:0000259" key="8">
    <source>
        <dbReference type="Pfam" id="PF02608"/>
    </source>
</evidence>
<proteinExistence type="inferred from homology"/>
<feature type="chain" id="PRO_5046838615" evidence="7">
    <location>
        <begin position="18"/>
        <end position="335"/>
    </location>
</feature>
<dbReference type="InterPro" id="IPR028082">
    <property type="entry name" value="Peripla_BP_I"/>
</dbReference>
<protein>
    <submittedName>
        <fullName evidence="9">BMP family ABC transporter substrate-binding protein</fullName>
    </submittedName>
</protein>
<dbReference type="PANTHER" id="PTHR34296">
    <property type="entry name" value="TRANSCRIPTIONAL ACTIVATOR PROTEIN MED"/>
    <property type="match status" value="1"/>
</dbReference>
<feature type="domain" description="ABC transporter substrate-binding protein PnrA-like" evidence="8">
    <location>
        <begin position="43"/>
        <end position="334"/>
    </location>
</feature>
<accession>A0ABX9KMD0</accession>
<keyword evidence="4 7" id="KW-0732">Signal</keyword>
<sequence>MKRIILFLMGLSLILLTACGKKEDSANAGNAGVKKVDYKVGIVLGLGGLGDKSFSDSAYKGLLKAEKELGVKIKYVEPTTLSEFDQFLTEFAEANYDLIIGVSFDAEKGIEKVAKEYPESNFVIIDSVVNLPNVKSIIFNQKEGSFLAGALGQMVTKNNSLGFIGAVDAPVIKSFYEGYEQGALYMNPNVEVKDIYVGGSNPFNDPARAKELAISMAENGVDVIFTVAGGSGRGVMEAIKGREDLYGIGVDSNQDGEVKGKILTSILKRVDVSVFDAASEGLAGNFTAGTLVLGLKENGMGTTDFEFSKEVIGEENLGKLEQIKKDLISGKIEIK</sequence>
<dbReference type="Pfam" id="PF02608">
    <property type="entry name" value="Bmp"/>
    <property type="match status" value="1"/>
</dbReference>
<evidence type="ECO:0000256" key="4">
    <source>
        <dbReference type="ARBA" id="ARBA00022729"/>
    </source>
</evidence>
<feature type="signal peptide" evidence="7">
    <location>
        <begin position="1"/>
        <end position="17"/>
    </location>
</feature>
<keyword evidence="10" id="KW-1185">Reference proteome</keyword>
<dbReference type="CDD" id="cd06354">
    <property type="entry name" value="PBP1_PrnA-like"/>
    <property type="match status" value="1"/>
</dbReference>
<dbReference type="Proteomes" id="UP000263486">
    <property type="component" value="Unassembled WGS sequence"/>
</dbReference>
<dbReference type="InterPro" id="IPR050957">
    <property type="entry name" value="BMP_lipoprotein"/>
</dbReference>
<evidence type="ECO:0000256" key="5">
    <source>
        <dbReference type="ARBA" id="ARBA00023136"/>
    </source>
</evidence>
<name>A0ABX9KMD0_9FUSO</name>
<evidence type="ECO:0000256" key="1">
    <source>
        <dbReference type="ARBA" id="ARBA00004193"/>
    </source>
</evidence>
<dbReference type="PANTHER" id="PTHR34296:SF2">
    <property type="entry name" value="ABC TRANSPORTER GUANOSINE-BINDING PROTEIN NUPN"/>
    <property type="match status" value="1"/>
</dbReference>
<evidence type="ECO:0000256" key="6">
    <source>
        <dbReference type="ARBA" id="ARBA00023288"/>
    </source>
</evidence>
<gene>
    <name evidence="9" type="ORF">DYH56_01060</name>
</gene>
<comment type="subcellular location">
    <subcellularLocation>
        <location evidence="1">Cell membrane</location>
        <topology evidence="1">Lipid-anchor</topology>
    </subcellularLocation>
</comment>
<dbReference type="SUPFAM" id="SSF53822">
    <property type="entry name" value="Periplasmic binding protein-like I"/>
    <property type="match status" value="1"/>
</dbReference>
<dbReference type="PROSITE" id="PS51257">
    <property type="entry name" value="PROKAR_LIPOPROTEIN"/>
    <property type="match status" value="1"/>
</dbReference>
<keyword evidence="3" id="KW-1003">Cell membrane</keyword>
<dbReference type="RefSeq" id="WP_114640992.1">
    <property type="nucleotide sequence ID" value="NZ_JAACIO010000001.1"/>
</dbReference>
<keyword evidence="5" id="KW-0472">Membrane</keyword>
<evidence type="ECO:0000256" key="3">
    <source>
        <dbReference type="ARBA" id="ARBA00022475"/>
    </source>
</evidence>
<evidence type="ECO:0000313" key="10">
    <source>
        <dbReference type="Proteomes" id="UP000263486"/>
    </source>
</evidence>
<dbReference type="EMBL" id="QUAJ01000001">
    <property type="protein sequence ID" value="REI43273.1"/>
    <property type="molecule type" value="Genomic_DNA"/>
</dbReference>
<dbReference type="Gene3D" id="3.40.50.2300">
    <property type="match status" value="2"/>
</dbReference>
<evidence type="ECO:0000313" key="9">
    <source>
        <dbReference type="EMBL" id="REI43273.1"/>
    </source>
</evidence>
<reference evidence="9 10" key="1">
    <citation type="submission" date="2018-08" db="EMBL/GenBank/DDBJ databases">
        <title>Draft genome sequence of Psychrilyobacter sp. strain SD5 isolated from Black Sea water.</title>
        <authorList>
            <person name="Yadav S."/>
            <person name="Villanueva L."/>
            <person name="Damste J.S.S."/>
        </authorList>
    </citation>
    <scope>NUCLEOTIDE SEQUENCE [LARGE SCALE GENOMIC DNA]</scope>
    <source>
        <strain evidence="9 10">SD5</strain>
    </source>
</reference>
<evidence type="ECO:0000256" key="2">
    <source>
        <dbReference type="ARBA" id="ARBA00008610"/>
    </source>
</evidence>
<comment type="caution">
    <text evidence="9">The sequence shown here is derived from an EMBL/GenBank/DDBJ whole genome shotgun (WGS) entry which is preliminary data.</text>
</comment>
<keyword evidence="6" id="KW-0449">Lipoprotein</keyword>
<organism evidence="9 10">
    <name type="scientific">Psychrilyobacter piezotolerans</name>
    <dbReference type="NCBI Taxonomy" id="2293438"/>
    <lineage>
        <taxon>Bacteria</taxon>
        <taxon>Fusobacteriati</taxon>
        <taxon>Fusobacteriota</taxon>
        <taxon>Fusobacteriia</taxon>
        <taxon>Fusobacteriales</taxon>
        <taxon>Fusobacteriaceae</taxon>
        <taxon>Psychrilyobacter</taxon>
    </lineage>
</organism>